<organism evidence="1 2">
    <name type="scientific">Aphis craccivora</name>
    <name type="common">Cowpea aphid</name>
    <dbReference type="NCBI Taxonomy" id="307492"/>
    <lineage>
        <taxon>Eukaryota</taxon>
        <taxon>Metazoa</taxon>
        <taxon>Ecdysozoa</taxon>
        <taxon>Arthropoda</taxon>
        <taxon>Hexapoda</taxon>
        <taxon>Insecta</taxon>
        <taxon>Pterygota</taxon>
        <taxon>Neoptera</taxon>
        <taxon>Paraneoptera</taxon>
        <taxon>Hemiptera</taxon>
        <taxon>Sternorrhyncha</taxon>
        <taxon>Aphidomorpha</taxon>
        <taxon>Aphidoidea</taxon>
        <taxon>Aphididae</taxon>
        <taxon>Aphidini</taxon>
        <taxon>Aphis</taxon>
        <taxon>Aphis</taxon>
    </lineage>
</organism>
<reference evidence="1 2" key="1">
    <citation type="submission" date="2019-08" db="EMBL/GenBank/DDBJ databases">
        <title>Whole genome of Aphis craccivora.</title>
        <authorList>
            <person name="Voronova N.V."/>
            <person name="Shulinski R.S."/>
            <person name="Bandarenka Y.V."/>
            <person name="Zhorov D.G."/>
            <person name="Warner D."/>
        </authorList>
    </citation>
    <scope>NUCLEOTIDE SEQUENCE [LARGE SCALE GENOMIC DNA]</scope>
    <source>
        <strain evidence="1">180601</strain>
        <tissue evidence="1">Whole Body</tissue>
    </source>
</reference>
<sequence>MTVIYAEDDRVNIDVVFPIKNEDELQAFEDILKYFDLRTSLVGKIALLVRNKDLDNYNRKF</sequence>
<evidence type="ECO:0000313" key="1">
    <source>
        <dbReference type="EMBL" id="KAF0733567.1"/>
    </source>
</evidence>
<accession>A0A6G0X1A3</accession>
<name>A0A6G0X1A3_APHCR</name>
<keyword evidence="2" id="KW-1185">Reference proteome</keyword>
<gene>
    <name evidence="1" type="ORF">FWK35_00020031</name>
</gene>
<protein>
    <submittedName>
        <fullName evidence="1">DUF4806 domain-containing protein</fullName>
    </submittedName>
</protein>
<proteinExistence type="predicted"/>
<dbReference type="Proteomes" id="UP000478052">
    <property type="component" value="Unassembled WGS sequence"/>
</dbReference>
<comment type="caution">
    <text evidence="1">The sequence shown here is derived from an EMBL/GenBank/DDBJ whole genome shotgun (WGS) entry which is preliminary data.</text>
</comment>
<evidence type="ECO:0000313" key="2">
    <source>
        <dbReference type="Proteomes" id="UP000478052"/>
    </source>
</evidence>
<dbReference type="EMBL" id="VUJU01008246">
    <property type="protein sequence ID" value="KAF0733567.1"/>
    <property type="molecule type" value="Genomic_DNA"/>
</dbReference>
<dbReference type="AlphaFoldDB" id="A0A6G0X1A3"/>